<sequence length="167" mass="19360">MKKIYVFTTCLLLLGTTKATAADDSWWRDADNYYKGWVNSPDSDFQAMIRPSDIKSDSPSVEFQMILSHKTFCADKDSSYSGPLTITVNDRKVAFDMTCYKNEWLNIYPSTDKSNDYVLKEFNHYRNKRVTFVLPHKDSPDWVFNFSTKGFGSLYSSIDEYVKDTVQ</sequence>
<organism evidence="2 3">
    <name type="scientific">Vibrio aestuarianus</name>
    <dbReference type="NCBI Taxonomy" id="28171"/>
    <lineage>
        <taxon>Bacteria</taxon>
        <taxon>Pseudomonadati</taxon>
        <taxon>Pseudomonadota</taxon>
        <taxon>Gammaproteobacteria</taxon>
        <taxon>Vibrionales</taxon>
        <taxon>Vibrionaceae</taxon>
        <taxon>Vibrio</taxon>
    </lineage>
</organism>
<dbReference type="Proteomes" id="UP001239257">
    <property type="component" value="Chromosome 1"/>
</dbReference>
<dbReference type="EMBL" id="CP118709">
    <property type="protein sequence ID" value="WGK80556.1"/>
    <property type="molecule type" value="Genomic_DNA"/>
</dbReference>
<proteinExistence type="predicted"/>
<reference evidence="2" key="1">
    <citation type="submission" date="2022-02" db="EMBL/GenBank/DDBJ databases">
        <title>Emergence and expansion in Europe of a Vibrio aestuarianus clonal complex pathogenic for oysters.</title>
        <authorList>
            <person name="Mesnil A."/>
            <person name="Travers M.-A."/>
        </authorList>
    </citation>
    <scope>NUCLEOTIDE SEQUENCE</scope>
    <source>
        <strain evidence="2">U29</strain>
    </source>
</reference>
<keyword evidence="1" id="KW-0732">Signal</keyword>
<evidence type="ECO:0000313" key="2">
    <source>
        <dbReference type="EMBL" id="WGK80556.1"/>
    </source>
</evidence>
<feature type="signal peptide" evidence="1">
    <location>
        <begin position="1"/>
        <end position="21"/>
    </location>
</feature>
<evidence type="ECO:0000313" key="3">
    <source>
        <dbReference type="Proteomes" id="UP001239257"/>
    </source>
</evidence>
<gene>
    <name evidence="2" type="ORF">PYE51_07700</name>
</gene>
<feature type="chain" id="PRO_5043960070" description="DUF4468 domain-containing protein" evidence="1">
    <location>
        <begin position="22"/>
        <end position="167"/>
    </location>
</feature>
<evidence type="ECO:0000256" key="1">
    <source>
        <dbReference type="SAM" id="SignalP"/>
    </source>
</evidence>
<dbReference type="RefSeq" id="WP_301063898.1">
    <property type="nucleotide sequence ID" value="NZ_CP118709.1"/>
</dbReference>
<dbReference type="AlphaFoldDB" id="A0AAX3TZ88"/>
<protein>
    <recommendedName>
        <fullName evidence="4">DUF4468 domain-containing protein</fullName>
    </recommendedName>
</protein>
<name>A0AAX3TZ88_9VIBR</name>
<accession>A0AAX3TZ88</accession>
<evidence type="ECO:0008006" key="4">
    <source>
        <dbReference type="Google" id="ProtNLM"/>
    </source>
</evidence>